<accession>A0A8X7NXZ9</accession>
<evidence type="ECO:0000313" key="1">
    <source>
        <dbReference type="EMBL" id="KAG2241496.1"/>
    </source>
</evidence>
<name>A0A8X7NXZ9_BRACI</name>
<reference evidence="1 2" key="1">
    <citation type="submission" date="2020-02" db="EMBL/GenBank/DDBJ databases">
        <authorList>
            <person name="Ma Q."/>
            <person name="Huang Y."/>
            <person name="Song X."/>
            <person name="Pei D."/>
        </authorList>
    </citation>
    <scope>NUCLEOTIDE SEQUENCE [LARGE SCALE GENOMIC DNA]</scope>
    <source>
        <strain evidence="1">Sxm20200214</strain>
        <tissue evidence="1">Leaf</tissue>
    </source>
</reference>
<dbReference type="AlphaFoldDB" id="A0A8X7NXZ9"/>
<dbReference type="OrthoDB" id="1305442at2759"/>
<gene>
    <name evidence="1" type="ORF">Bca52824_096523</name>
</gene>
<comment type="caution">
    <text evidence="1">The sequence shown here is derived from an EMBL/GenBank/DDBJ whole genome shotgun (WGS) entry which is preliminary data.</text>
</comment>
<protein>
    <recommendedName>
        <fullName evidence="3">F-box domain-containing protein</fullName>
    </recommendedName>
</protein>
<organism evidence="1 2">
    <name type="scientific">Brassica carinata</name>
    <name type="common">Ethiopian mustard</name>
    <name type="synonym">Abyssinian cabbage</name>
    <dbReference type="NCBI Taxonomy" id="52824"/>
    <lineage>
        <taxon>Eukaryota</taxon>
        <taxon>Viridiplantae</taxon>
        <taxon>Streptophyta</taxon>
        <taxon>Embryophyta</taxon>
        <taxon>Tracheophyta</taxon>
        <taxon>Spermatophyta</taxon>
        <taxon>Magnoliopsida</taxon>
        <taxon>eudicotyledons</taxon>
        <taxon>Gunneridae</taxon>
        <taxon>Pentapetalae</taxon>
        <taxon>rosids</taxon>
        <taxon>malvids</taxon>
        <taxon>Brassicales</taxon>
        <taxon>Brassicaceae</taxon>
        <taxon>Brassiceae</taxon>
        <taxon>Brassica</taxon>
    </lineage>
</organism>
<proteinExistence type="predicted"/>
<evidence type="ECO:0008006" key="3">
    <source>
        <dbReference type="Google" id="ProtNLM"/>
    </source>
</evidence>
<keyword evidence="2" id="KW-1185">Reference proteome</keyword>
<dbReference type="Proteomes" id="UP000886595">
    <property type="component" value="Unassembled WGS sequence"/>
</dbReference>
<dbReference type="EMBL" id="JAAMPC010000948">
    <property type="protein sequence ID" value="KAG2241496.1"/>
    <property type="molecule type" value="Genomic_DNA"/>
</dbReference>
<sequence length="83" mass="10095">MEERAVKLARIDKNTVLRRINELPDELIMKIFSTVLPFKASVATRLLSKWCEDPGNLMMTGRRRHDRRRRREEFNEFLWIFVF</sequence>
<evidence type="ECO:0000313" key="2">
    <source>
        <dbReference type="Proteomes" id="UP000886595"/>
    </source>
</evidence>